<dbReference type="PANTHER" id="PTHR36114">
    <property type="entry name" value="16.7 KDA PROTEIN IN WHIE LOCUS"/>
    <property type="match status" value="1"/>
</dbReference>
<sequence>MHYQIIKPTEELNKFDDYWSPKHIGDMNDYQFKLVKMLGEYEWHAHEETDKVFFVLEGEMIIDLRDGQVRIAKGEMFIVSKGLEIKPSAENECHIMLLEPKEQ</sequence>
<proteinExistence type="predicted"/>
<dbReference type="InterPro" id="IPR013096">
    <property type="entry name" value="Cupin_2"/>
</dbReference>
<dbReference type="Proteomes" id="UP000249204">
    <property type="component" value="Unassembled WGS sequence"/>
</dbReference>
<dbReference type="EMBL" id="QKWW01000044">
    <property type="protein sequence ID" value="PZT54751.1"/>
    <property type="molecule type" value="Genomic_DNA"/>
</dbReference>
<dbReference type="CDD" id="cd02226">
    <property type="entry name" value="cupin_YdbB-like"/>
    <property type="match status" value="1"/>
</dbReference>
<name>A0A2W6NG73_9BACL</name>
<dbReference type="PANTHER" id="PTHR36114:SF1">
    <property type="entry name" value="16.7 KDA PROTEIN IN WHIE LOCUS"/>
    <property type="match status" value="1"/>
</dbReference>
<feature type="domain" description="Cupin type-2" evidence="1">
    <location>
        <begin position="41"/>
        <end position="84"/>
    </location>
</feature>
<dbReference type="Pfam" id="PF07883">
    <property type="entry name" value="Cupin_2"/>
    <property type="match status" value="1"/>
</dbReference>
<evidence type="ECO:0000259" key="1">
    <source>
        <dbReference type="Pfam" id="PF07883"/>
    </source>
</evidence>
<accession>A0A2W6NG73</accession>
<comment type="caution">
    <text evidence="2">The sequence shown here is derived from an EMBL/GenBank/DDBJ whole genome shotgun (WGS) entry which is preliminary data.</text>
</comment>
<dbReference type="RefSeq" id="WP_111271171.1">
    <property type="nucleotide sequence ID" value="NZ_QKWW01000044.1"/>
</dbReference>
<dbReference type="SUPFAM" id="SSF51182">
    <property type="entry name" value="RmlC-like cupins"/>
    <property type="match status" value="1"/>
</dbReference>
<evidence type="ECO:0000313" key="3">
    <source>
        <dbReference type="Proteomes" id="UP000249204"/>
    </source>
</evidence>
<protein>
    <submittedName>
        <fullName evidence="2">Cupin</fullName>
    </submittedName>
</protein>
<dbReference type="AlphaFoldDB" id="A0A2W6NG73"/>
<evidence type="ECO:0000313" key="2">
    <source>
        <dbReference type="EMBL" id="PZT54751.1"/>
    </source>
</evidence>
<dbReference type="Gene3D" id="2.60.120.10">
    <property type="entry name" value="Jelly Rolls"/>
    <property type="match status" value="1"/>
</dbReference>
<dbReference type="InterPro" id="IPR011051">
    <property type="entry name" value="RmlC_Cupin_sf"/>
</dbReference>
<gene>
    <name evidence="2" type="ORF">DN757_15905</name>
</gene>
<dbReference type="InterPro" id="IPR014710">
    <property type="entry name" value="RmlC-like_jellyroll"/>
</dbReference>
<organism evidence="2 3">
    <name type="scientific">Paenibacillus silvae</name>
    <dbReference type="NCBI Taxonomy" id="1325358"/>
    <lineage>
        <taxon>Bacteria</taxon>
        <taxon>Bacillati</taxon>
        <taxon>Bacillota</taxon>
        <taxon>Bacilli</taxon>
        <taxon>Bacillales</taxon>
        <taxon>Paenibacillaceae</taxon>
        <taxon>Paenibacillus</taxon>
    </lineage>
</organism>
<dbReference type="InterPro" id="IPR052044">
    <property type="entry name" value="PKS_Associated_Protein"/>
</dbReference>
<reference evidence="2 3" key="1">
    <citation type="submission" date="2018-06" db="EMBL/GenBank/DDBJ databases">
        <title>Isolation of heavy metals resistant Paenibacillus silvae NC2 from Gold-Copper mine in ZiJin, China.</title>
        <authorList>
            <person name="Xu J."/>
            <person name="Mazhar H.S."/>
            <person name="Rensing C."/>
        </authorList>
    </citation>
    <scope>NUCLEOTIDE SEQUENCE [LARGE SCALE GENOMIC DNA]</scope>
    <source>
        <strain evidence="2 3">NC2</strain>
    </source>
</reference>